<dbReference type="GO" id="GO:0005643">
    <property type="term" value="C:nuclear pore"/>
    <property type="evidence" value="ECO:0007669"/>
    <property type="project" value="TreeGrafter"/>
</dbReference>
<sequence length="270" mass="31375">SLLHELVSDSELSNLSPELQNKLEGILIGLQCKIDSLKGQHEQFRVDSEQLFFENVNQLAQCREEISSQTQERLKLKEEYSKLETELKAVLEKNRDHECAQERFSSEKTLLAKAKEELEAEKRELVRTLERRSSEVEHLNDDLKHLNDKLVEVSTSKLALQVKVDELESVQVNVKYKEKRMAQEKELLHGQTSWLNEELKAKSEELLSISRQKGNEILELKCKLENKEDEACEQITGPSEQFEDCDRASPETEWGLDQHTERSMVFFFSL</sequence>
<dbReference type="OrthoDB" id="343070at2759"/>
<dbReference type="GO" id="GO:1901673">
    <property type="term" value="P:regulation of mitotic spindle assembly"/>
    <property type="evidence" value="ECO:0007669"/>
    <property type="project" value="TreeGrafter"/>
</dbReference>
<organism evidence="3">
    <name type="scientific">Tetraodon nigroviridis</name>
    <name type="common">Spotted green pufferfish</name>
    <name type="synonym">Chelonodon nigroviridis</name>
    <dbReference type="NCBI Taxonomy" id="99883"/>
    <lineage>
        <taxon>Eukaryota</taxon>
        <taxon>Metazoa</taxon>
        <taxon>Chordata</taxon>
        <taxon>Craniata</taxon>
        <taxon>Vertebrata</taxon>
        <taxon>Euteleostomi</taxon>
        <taxon>Actinopterygii</taxon>
        <taxon>Neopterygii</taxon>
        <taxon>Teleostei</taxon>
        <taxon>Neoteleostei</taxon>
        <taxon>Acanthomorphata</taxon>
        <taxon>Eupercaria</taxon>
        <taxon>Tetraodontiformes</taxon>
        <taxon>Tetradontoidea</taxon>
        <taxon>Tetraodontidae</taxon>
        <taxon>Tetraodon</taxon>
    </lineage>
</organism>
<evidence type="ECO:0000256" key="1">
    <source>
        <dbReference type="SAM" id="Coils"/>
    </source>
</evidence>
<accession>Q4RJ16</accession>
<reference evidence="3" key="1">
    <citation type="journal article" date="2004" name="Nature">
        <title>Genome duplication in the teleost fish Tetraodon nigroviridis reveals the early vertebrate proto-karyotype.</title>
        <authorList>
            <person name="Jaillon O."/>
            <person name="Aury J.-M."/>
            <person name="Brunet F."/>
            <person name="Petit J.-L."/>
            <person name="Stange-Thomann N."/>
            <person name="Mauceli E."/>
            <person name="Bouneau L."/>
            <person name="Fischer C."/>
            <person name="Ozouf-Costaz C."/>
            <person name="Bernot A."/>
            <person name="Nicaud S."/>
            <person name="Jaffe D."/>
            <person name="Fisher S."/>
            <person name="Lutfalla G."/>
            <person name="Dossat C."/>
            <person name="Segurens B."/>
            <person name="Dasilva C."/>
            <person name="Salanoubat M."/>
            <person name="Levy M."/>
            <person name="Boudet N."/>
            <person name="Castellano S."/>
            <person name="Anthouard V."/>
            <person name="Jubin C."/>
            <person name="Castelli V."/>
            <person name="Katinka M."/>
            <person name="Vacherie B."/>
            <person name="Biemont C."/>
            <person name="Skalli Z."/>
            <person name="Cattolico L."/>
            <person name="Poulain J."/>
            <person name="De Berardinis V."/>
            <person name="Cruaud C."/>
            <person name="Duprat S."/>
            <person name="Brottier P."/>
            <person name="Coutanceau J.-P."/>
            <person name="Gouzy J."/>
            <person name="Parra G."/>
            <person name="Lardier G."/>
            <person name="Chapple C."/>
            <person name="McKernan K.J."/>
            <person name="McEwan P."/>
            <person name="Bosak S."/>
            <person name="Kellis M."/>
            <person name="Volff J.-N."/>
            <person name="Guigo R."/>
            <person name="Zody M.C."/>
            <person name="Mesirov J."/>
            <person name="Lindblad-Toh K."/>
            <person name="Birren B."/>
            <person name="Nusbaum C."/>
            <person name="Kahn D."/>
            <person name="Robinson-Rechavi M."/>
            <person name="Laudet V."/>
            <person name="Schachter V."/>
            <person name="Quetier F."/>
            <person name="Saurin W."/>
            <person name="Scarpelli C."/>
            <person name="Wincker P."/>
            <person name="Lander E.S."/>
            <person name="Weissenbach J."/>
            <person name="Roest Crollius H."/>
        </authorList>
    </citation>
    <scope>NUCLEOTIDE SEQUENCE [LARGE SCALE GENOMIC DNA]</scope>
</reference>
<dbReference type="EMBL" id="CAAE01015039">
    <property type="protein sequence ID" value="CAG11616.1"/>
    <property type="molecule type" value="Genomic_DNA"/>
</dbReference>
<dbReference type="KEGG" id="tng:GSTEN00033629G001"/>
<dbReference type="PANTHER" id="PTHR18898:SF4">
    <property type="entry name" value="NUCLEOPROTEIN TPR"/>
    <property type="match status" value="1"/>
</dbReference>
<name>Q4RJ16_TETNG</name>
<dbReference type="InterPro" id="IPR057577">
    <property type="entry name" value="Nucleoprot-TPR/MLP1_dom"/>
</dbReference>
<proteinExistence type="predicted"/>
<dbReference type="Pfam" id="PF25481">
    <property type="entry name" value="Nucleoprot-TPR"/>
    <property type="match status" value="1"/>
</dbReference>
<feature type="coiled-coil region" evidence="1">
    <location>
        <begin position="59"/>
        <end position="156"/>
    </location>
</feature>
<dbReference type="GO" id="GO:0017056">
    <property type="term" value="F:structural constituent of nuclear pore"/>
    <property type="evidence" value="ECO:0007669"/>
    <property type="project" value="TreeGrafter"/>
</dbReference>
<reference evidence="3" key="2">
    <citation type="submission" date="2004-02" db="EMBL/GenBank/DDBJ databases">
        <authorList>
            <consortium name="Genoscope"/>
            <consortium name="Whitehead Institute Centre for Genome Research"/>
        </authorList>
    </citation>
    <scope>NUCLEOTIDE SEQUENCE</scope>
</reference>
<feature type="non-terminal residue" evidence="3">
    <location>
        <position position="270"/>
    </location>
</feature>
<evidence type="ECO:0000259" key="2">
    <source>
        <dbReference type="Pfam" id="PF25481"/>
    </source>
</evidence>
<evidence type="ECO:0000313" key="3">
    <source>
        <dbReference type="EMBL" id="CAG11616.1"/>
    </source>
</evidence>
<dbReference type="GO" id="GO:0006406">
    <property type="term" value="P:mRNA export from nucleus"/>
    <property type="evidence" value="ECO:0007669"/>
    <property type="project" value="TreeGrafter"/>
</dbReference>
<gene>
    <name evidence="3" type="ORF">GSTENG00033629001</name>
</gene>
<protein>
    <submittedName>
        <fullName evidence="3">(spotted green pufferfish) hypothetical protein</fullName>
    </submittedName>
</protein>
<keyword evidence="1" id="KW-0175">Coiled coil</keyword>
<feature type="domain" description="Nucleoprotein TPR/MPL1" evidence="2">
    <location>
        <begin position="171"/>
        <end position="233"/>
    </location>
</feature>
<comment type="caution">
    <text evidence="3">The sequence shown here is derived from an EMBL/GenBank/DDBJ whole genome shotgun (WGS) entry which is preliminary data.</text>
</comment>
<dbReference type="PANTHER" id="PTHR18898">
    <property type="entry name" value="NUCLEOPROTEIN TPR-RELATED"/>
    <property type="match status" value="1"/>
</dbReference>
<dbReference type="AlphaFoldDB" id="Q4RJ16"/>